<accession>A0ACB8ENC8</accession>
<name>A0ACB8ENC8_9SAUR</name>
<comment type="caution">
    <text evidence="1">The sequence shown here is derived from an EMBL/GenBank/DDBJ whole genome shotgun (WGS) entry which is preliminary data.</text>
</comment>
<dbReference type="Proteomes" id="UP000827872">
    <property type="component" value="Linkage Group LG03"/>
</dbReference>
<evidence type="ECO:0000313" key="1">
    <source>
        <dbReference type="EMBL" id="KAH7994054.1"/>
    </source>
</evidence>
<sequence length="165" mass="18422">MHILNTGKLRPSCASLAYNKVLLYLVESDLPLFGCTQQPSASLISQPNTNHGQPCSSSETCQDWTSPGPIMAFKIPELQIFLAEFSETNISKRKLTFSLPNSLSLACLTAVLNLQALLPSQTEQSGKYFSGKYWKNFMATFLSIVFVIFRTCVPCHTFLWVAYQI</sequence>
<gene>
    <name evidence="1" type="ORF">K3G42_033071</name>
</gene>
<protein>
    <submittedName>
        <fullName evidence="1">Uncharacterized protein</fullName>
    </submittedName>
</protein>
<proteinExistence type="predicted"/>
<evidence type="ECO:0000313" key="2">
    <source>
        <dbReference type="Proteomes" id="UP000827872"/>
    </source>
</evidence>
<keyword evidence="2" id="KW-1185">Reference proteome</keyword>
<organism evidence="1 2">
    <name type="scientific">Sphaerodactylus townsendi</name>
    <dbReference type="NCBI Taxonomy" id="933632"/>
    <lineage>
        <taxon>Eukaryota</taxon>
        <taxon>Metazoa</taxon>
        <taxon>Chordata</taxon>
        <taxon>Craniata</taxon>
        <taxon>Vertebrata</taxon>
        <taxon>Euteleostomi</taxon>
        <taxon>Lepidosauria</taxon>
        <taxon>Squamata</taxon>
        <taxon>Bifurcata</taxon>
        <taxon>Gekkota</taxon>
        <taxon>Sphaerodactylidae</taxon>
        <taxon>Sphaerodactylus</taxon>
    </lineage>
</organism>
<reference evidence="1" key="1">
    <citation type="submission" date="2021-08" db="EMBL/GenBank/DDBJ databases">
        <title>The first chromosome-level gecko genome reveals the dynamic sex chromosomes of Neotropical dwarf geckos (Sphaerodactylidae: Sphaerodactylus).</title>
        <authorList>
            <person name="Pinto B.J."/>
            <person name="Keating S.E."/>
            <person name="Gamble T."/>
        </authorList>
    </citation>
    <scope>NUCLEOTIDE SEQUENCE</scope>
    <source>
        <strain evidence="1">TG3544</strain>
    </source>
</reference>
<dbReference type="EMBL" id="CM037616">
    <property type="protein sequence ID" value="KAH7994054.1"/>
    <property type="molecule type" value="Genomic_DNA"/>
</dbReference>